<dbReference type="EMBL" id="BAABKY010000006">
    <property type="protein sequence ID" value="GAA5082923.1"/>
    <property type="molecule type" value="Genomic_DNA"/>
</dbReference>
<dbReference type="Proteomes" id="UP001501083">
    <property type="component" value="Unassembled WGS sequence"/>
</dbReference>
<comment type="caution">
    <text evidence="2">The sequence shown here is derived from an EMBL/GenBank/DDBJ whole genome shotgun (WGS) entry which is preliminary data.</text>
</comment>
<proteinExistence type="predicted"/>
<sequence length="305" mass="32665">MLPGGNALHMGAGSGIRKVLAAGAGHSRTIAAMPTLPLHRPPRRPHAWAWGFAASQLAVIAIWWQWGWKPGLVALAATHLAMVWATLRPRSAVFSPVLSRLPTGERVAWLTIDDGPSEDTAAMLDLLDAHRARATFFLVGERAQARPALVAEIVRRGHGIGQHSHTHPQAWFWALPPRAMQAQIDAAQATLAGLAGAPPRWFRAVVGMANPFVAAALKRHGLARVAWSARAYDAVLADPQRAAARIERDLAPGAIVLLHEGAAHGRNVETLAAVLSMLDARGYRTVLPEELEGVVEAVPVAQPSR</sequence>
<dbReference type="PROSITE" id="PS51677">
    <property type="entry name" value="NODB"/>
    <property type="match status" value="1"/>
</dbReference>
<dbReference type="InterPro" id="IPR050248">
    <property type="entry name" value="Polysacc_deacetylase_ArnD"/>
</dbReference>
<dbReference type="Pfam" id="PF01522">
    <property type="entry name" value="Polysacc_deac_1"/>
    <property type="match status" value="1"/>
</dbReference>
<protein>
    <submittedName>
        <fullName evidence="2">Polysaccharide deacetylase family protein</fullName>
    </submittedName>
</protein>
<keyword evidence="3" id="KW-1185">Reference proteome</keyword>
<organism evidence="2 3">
    <name type="scientific">Lysobacter panacisoli</name>
    <dbReference type="NCBI Taxonomy" id="1255263"/>
    <lineage>
        <taxon>Bacteria</taxon>
        <taxon>Pseudomonadati</taxon>
        <taxon>Pseudomonadota</taxon>
        <taxon>Gammaproteobacteria</taxon>
        <taxon>Lysobacterales</taxon>
        <taxon>Lysobacteraceae</taxon>
        <taxon>Lysobacter</taxon>
    </lineage>
</organism>
<gene>
    <name evidence="2" type="ORF">GCM10025759_35220</name>
</gene>
<dbReference type="InterPro" id="IPR011330">
    <property type="entry name" value="Glyco_hydro/deAcase_b/a-brl"/>
</dbReference>
<reference evidence="3" key="1">
    <citation type="journal article" date="2019" name="Int. J. Syst. Evol. Microbiol.">
        <title>The Global Catalogue of Microorganisms (GCM) 10K type strain sequencing project: providing services to taxonomists for standard genome sequencing and annotation.</title>
        <authorList>
            <consortium name="The Broad Institute Genomics Platform"/>
            <consortium name="The Broad Institute Genome Sequencing Center for Infectious Disease"/>
            <person name="Wu L."/>
            <person name="Ma J."/>
        </authorList>
    </citation>
    <scope>NUCLEOTIDE SEQUENCE [LARGE SCALE GENOMIC DNA]</scope>
    <source>
        <strain evidence="3">JCM 19212</strain>
    </source>
</reference>
<dbReference type="PANTHER" id="PTHR10587:SF137">
    <property type="entry name" value="4-DEOXY-4-FORMAMIDO-L-ARABINOSE-PHOSPHOUNDECAPRENOL DEFORMYLASE ARND-RELATED"/>
    <property type="match status" value="1"/>
</dbReference>
<evidence type="ECO:0000313" key="2">
    <source>
        <dbReference type="EMBL" id="GAA5082923.1"/>
    </source>
</evidence>
<dbReference type="PANTHER" id="PTHR10587">
    <property type="entry name" value="GLYCOSYL TRANSFERASE-RELATED"/>
    <property type="match status" value="1"/>
</dbReference>
<evidence type="ECO:0000259" key="1">
    <source>
        <dbReference type="PROSITE" id="PS51677"/>
    </source>
</evidence>
<evidence type="ECO:0000313" key="3">
    <source>
        <dbReference type="Proteomes" id="UP001501083"/>
    </source>
</evidence>
<dbReference type="SUPFAM" id="SSF88713">
    <property type="entry name" value="Glycoside hydrolase/deacetylase"/>
    <property type="match status" value="1"/>
</dbReference>
<dbReference type="CDD" id="cd10917">
    <property type="entry name" value="CE4_NodB_like_6s_7s"/>
    <property type="match status" value="1"/>
</dbReference>
<dbReference type="InterPro" id="IPR002509">
    <property type="entry name" value="NODB_dom"/>
</dbReference>
<dbReference type="Gene3D" id="3.20.20.370">
    <property type="entry name" value="Glycoside hydrolase/deacetylase"/>
    <property type="match status" value="1"/>
</dbReference>
<feature type="domain" description="NodB homology" evidence="1">
    <location>
        <begin position="106"/>
        <end position="286"/>
    </location>
</feature>
<name>A0ABP9LPM7_9GAMM</name>
<accession>A0ABP9LPM7</accession>